<evidence type="ECO:0000256" key="3">
    <source>
        <dbReference type="ARBA" id="ARBA00023002"/>
    </source>
</evidence>
<dbReference type="GO" id="GO:0016994">
    <property type="term" value="F:precorrin-6A reductase activity"/>
    <property type="evidence" value="ECO:0007669"/>
    <property type="project" value="UniProtKB-EC"/>
</dbReference>
<evidence type="ECO:0000256" key="1">
    <source>
        <dbReference type="ARBA" id="ARBA00004953"/>
    </source>
</evidence>
<dbReference type="NCBIfam" id="TIGR00715">
    <property type="entry name" value="precor6x_red"/>
    <property type="match status" value="1"/>
</dbReference>
<accession>A0ABV7HI17</accession>
<dbReference type="EC" id="1.3.1.54" evidence="4"/>
<name>A0ABV7HI17_9GAMM</name>
<reference evidence="5" key="1">
    <citation type="journal article" date="2019" name="Int. J. Syst. Evol. Microbiol.">
        <title>The Global Catalogue of Microorganisms (GCM) 10K type strain sequencing project: providing services to taxonomists for standard genome sequencing and annotation.</title>
        <authorList>
            <consortium name="The Broad Institute Genomics Platform"/>
            <consortium name="The Broad Institute Genome Sequencing Center for Infectious Disease"/>
            <person name="Wu L."/>
            <person name="Ma J."/>
        </authorList>
    </citation>
    <scope>NUCLEOTIDE SEQUENCE [LARGE SCALE GENOMIC DNA]</scope>
    <source>
        <strain evidence="5">KCTC 52438</strain>
    </source>
</reference>
<evidence type="ECO:0000313" key="4">
    <source>
        <dbReference type="EMBL" id="MFC3151002.1"/>
    </source>
</evidence>
<dbReference type="Proteomes" id="UP001595476">
    <property type="component" value="Unassembled WGS sequence"/>
</dbReference>
<dbReference type="PROSITE" id="PS51014">
    <property type="entry name" value="COBK_CBIJ"/>
    <property type="match status" value="1"/>
</dbReference>
<gene>
    <name evidence="4" type="primary">cobK</name>
    <name evidence="4" type="ORF">ACFOEK_08180</name>
</gene>
<comment type="caution">
    <text evidence="4">The sequence shown here is derived from an EMBL/GenBank/DDBJ whole genome shotgun (WGS) entry which is preliminary data.</text>
</comment>
<dbReference type="RefSeq" id="WP_386718965.1">
    <property type="nucleotide sequence ID" value="NZ_JBHRSZ010000004.1"/>
</dbReference>
<dbReference type="EMBL" id="JBHRSZ010000004">
    <property type="protein sequence ID" value="MFC3151002.1"/>
    <property type="molecule type" value="Genomic_DNA"/>
</dbReference>
<keyword evidence="3 4" id="KW-0560">Oxidoreductase</keyword>
<dbReference type="Pfam" id="PF02571">
    <property type="entry name" value="CbiJ"/>
    <property type="match status" value="1"/>
</dbReference>
<sequence length="267" mass="29732">MSITPLSKVLVLGGTTEGKAMVNCLLDYGVPVVYSIAGLVRVPEFSSGTASCEVIEGGFSSYGGLAEYLKNHDIIGVCDATHPFAKNISATAWKTCSELTIPYWRFQRPEWPKQPKDHWQSFTAWPQLLNALNENQTVFFSAGQLNDECLQWLLTHPNQQIKHLWRTAVEPKSPLPDNLTAVKAIGPFTFESERQLFTEHKTDVLVTKNSGGEATIAKIQVARELGLPVLMLARPTPVPERVCHDDLNKLALLMISQLKLNHMMQVH</sequence>
<keyword evidence="5" id="KW-1185">Reference proteome</keyword>
<keyword evidence="2" id="KW-0169">Cobalamin biosynthesis</keyword>
<organism evidence="4 5">
    <name type="scientific">Litoribrevibacter euphylliae</name>
    <dbReference type="NCBI Taxonomy" id="1834034"/>
    <lineage>
        <taxon>Bacteria</taxon>
        <taxon>Pseudomonadati</taxon>
        <taxon>Pseudomonadota</taxon>
        <taxon>Gammaproteobacteria</taxon>
        <taxon>Oceanospirillales</taxon>
        <taxon>Oceanospirillaceae</taxon>
        <taxon>Litoribrevibacter</taxon>
    </lineage>
</organism>
<dbReference type="InterPro" id="IPR003723">
    <property type="entry name" value="Precorrin-6x_reduct"/>
</dbReference>
<comment type="pathway">
    <text evidence="1">Cofactor biosynthesis; adenosylcobalamin biosynthesis.</text>
</comment>
<evidence type="ECO:0000313" key="5">
    <source>
        <dbReference type="Proteomes" id="UP001595476"/>
    </source>
</evidence>
<dbReference type="PANTHER" id="PTHR36925:SF1">
    <property type="entry name" value="COBALT-PRECORRIN-6A REDUCTASE"/>
    <property type="match status" value="1"/>
</dbReference>
<protein>
    <submittedName>
        <fullName evidence="4">Precorrin-6A reductase</fullName>
        <ecNumber evidence="4">1.3.1.54</ecNumber>
    </submittedName>
</protein>
<proteinExistence type="predicted"/>
<evidence type="ECO:0000256" key="2">
    <source>
        <dbReference type="ARBA" id="ARBA00022573"/>
    </source>
</evidence>
<dbReference type="PANTHER" id="PTHR36925">
    <property type="entry name" value="COBALT-PRECORRIN-6A REDUCTASE"/>
    <property type="match status" value="1"/>
</dbReference>